<keyword evidence="3" id="KW-1185">Reference proteome</keyword>
<name>A0A7W9A4J3_9CAUL</name>
<dbReference type="AlphaFoldDB" id="A0A7W9A4J3"/>
<evidence type="ECO:0000256" key="1">
    <source>
        <dbReference type="SAM" id="SignalP"/>
    </source>
</evidence>
<sequence length="42" mass="4465">MLRRLTLMAAIAALSTPLLAGCIIVTTDKPETQVIQAPAQED</sequence>
<organism evidence="2 3">
    <name type="scientific">Brevundimonas halotolerans</name>
    <dbReference type="NCBI Taxonomy" id="69670"/>
    <lineage>
        <taxon>Bacteria</taxon>
        <taxon>Pseudomonadati</taxon>
        <taxon>Pseudomonadota</taxon>
        <taxon>Alphaproteobacteria</taxon>
        <taxon>Caulobacterales</taxon>
        <taxon>Caulobacteraceae</taxon>
        <taxon>Brevundimonas</taxon>
    </lineage>
</organism>
<keyword evidence="1" id="KW-0732">Signal</keyword>
<comment type="caution">
    <text evidence="2">The sequence shown here is derived from an EMBL/GenBank/DDBJ whole genome shotgun (WGS) entry which is preliminary data.</text>
</comment>
<dbReference type="RefSeq" id="WP_260155362.1">
    <property type="nucleotide sequence ID" value="NZ_JACIJB010000007.1"/>
</dbReference>
<proteinExistence type="predicted"/>
<dbReference type="EMBL" id="JACIJB010000007">
    <property type="protein sequence ID" value="MBB5661078.1"/>
    <property type="molecule type" value="Genomic_DNA"/>
</dbReference>
<feature type="signal peptide" evidence="1">
    <location>
        <begin position="1"/>
        <end position="20"/>
    </location>
</feature>
<reference evidence="2 3" key="1">
    <citation type="submission" date="2020-08" db="EMBL/GenBank/DDBJ databases">
        <title>Genomic Encyclopedia of Type Strains, Phase IV (KMG-IV): sequencing the most valuable type-strain genomes for metagenomic binning, comparative biology and taxonomic classification.</title>
        <authorList>
            <person name="Goeker M."/>
        </authorList>
    </citation>
    <scope>NUCLEOTIDE SEQUENCE [LARGE SCALE GENOMIC DNA]</scope>
    <source>
        <strain evidence="2 3">DSM 24448</strain>
    </source>
</reference>
<protein>
    <submittedName>
        <fullName evidence="2">Uncharacterized protein</fullName>
    </submittedName>
</protein>
<feature type="chain" id="PRO_5031497357" evidence="1">
    <location>
        <begin position="21"/>
        <end position="42"/>
    </location>
</feature>
<evidence type="ECO:0000313" key="2">
    <source>
        <dbReference type="EMBL" id="MBB5661078.1"/>
    </source>
</evidence>
<dbReference type="Proteomes" id="UP000548978">
    <property type="component" value="Unassembled WGS sequence"/>
</dbReference>
<accession>A0A7W9A4J3</accession>
<dbReference type="PROSITE" id="PS51257">
    <property type="entry name" value="PROKAR_LIPOPROTEIN"/>
    <property type="match status" value="1"/>
</dbReference>
<evidence type="ECO:0000313" key="3">
    <source>
        <dbReference type="Proteomes" id="UP000548978"/>
    </source>
</evidence>
<gene>
    <name evidence="2" type="ORF">FHS65_001836</name>
</gene>